<proteinExistence type="predicted"/>
<dbReference type="RefSeq" id="NP_203444.1">
    <property type="nucleotide sequence ID" value="NC_003085.1"/>
</dbReference>
<keyword evidence="1" id="KW-0175">Coiled coil</keyword>
<accession>Q94MT9</accession>
<reference evidence="2 3" key="1">
    <citation type="submission" date="2001-06" db="EMBL/GenBank/DDBJ databases">
        <title>Genome organization of temperate Myxococcus phage Mx8.</title>
        <authorList>
            <person name="Youderian P."/>
            <person name="Walthers D."/>
            <person name="Salmi D."/>
            <person name="Magrini V."/>
            <person name="Hartzell P.L."/>
        </authorList>
    </citation>
    <scope>NUCLEOTIDE SEQUENCE [LARGE SCALE GENOMIC DNA]</scope>
</reference>
<evidence type="ECO:0000313" key="3">
    <source>
        <dbReference type="Proteomes" id="UP000002093"/>
    </source>
</evidence>
<dbReference type="Proteomes" id="UP000002093">
    <property type="component" value="Segment"/>
</dbReference>
<protein>
    <submittedName>
        <fullName evidence="2">p30</fullName>
    </submittedName>
</protein>
<evidence type="ECO:0000313" key="2">
    <source>
        <dbReference type="EMBL" id="AAK94365.1"/>
    </source>
</evidence>
<dbReference type="GeneID" id="921718"/>
<organism evidence="2 3">
    <name type="scientific">Myxococcus phage Mx8</name>
    <dbReference type="NCBI Taxonomy" id="49964"/>
    <lineage>
        <taxon>Viruses</taxon>
        <taxon>Duplodnaviria</taxon>
        <taxon>Heunggongvirae</taxon>
        <taxon>Uroviricota</taxon>
        <taxon>Caudoviricetes</taxon>
        <taxon>Myxoctovirus</taxon>
        <taxon>Myxoctovirus Mx8</taxon>
    </lineage>
</organism>
<feature type="coiled-coil region" evidence="1">
    <location>
        <begin position="111"/>
        <end position="138"/>
    </location>
</feature>
<name>Q94MT9_9CAUD</name>
<dbReference type="CDD" id="cd21631">
    <property type="entry name" value="RHH_CopG_NikR-like"/>
    <property type="match status" value="1"/>
</dbReference>
<keyword evidence="3" id="KW-1185">Reference proteome</keyword>
<evidence type="ECO:0000256" key="1">
    <source>
        <dbReference type="SAM" id="Coils"/>
    </source>
</evidence>
<dbReference type="KEGG" id="vg:921718"/>
<dbReference type="EMBL" id="AF396866">
    <property type="protein sequence ID" value="AAK94365.1"/>
    <property type="molecule type" value="Genomic_DNA"/>
</dbReference>
<sequence>MTCKPRECTVSWCVRRVEAHGLCDAHLRRKQRGKDLEAPWRWTKAKAEGQPDRDVVLATDEQVAILAHEAKRRGVQKADILREAIAEWCARNDKSYRRARKVTDEQVFAAIEELRTGRQRVALQLAELREALAAHLREAGHGLSS</sequence>